<keyword evidence="5" id="KW-1185">Reference proteome</keyword>
<dbReference type="GO" id="GO:0004252">
    <property type="term" value="F:serine-type endopeptidase activity"/>
    <property type="evidence" value="ECO:0007669"/>
    <property type="project" value="UniProtKB-EC"/>
</dbReference>
<keyword evidence="1 4" id="KW-0645">Protease</keyword>
<dbReference type="GO" id="GO:0051117">
    <property type="term" value="F:ATPase binding"/>
    <property type="evidence" value="ECO:0007669"/>
    <property type="project" value="TreeGrafter"/>
</dbReference>
<reference evidence="4 5" key="1">
    <citation type="submission" date="2019-09" db="EMBL/GenBank/DDBJ databases">
        <title>Genome sequence of Clostridium sp. EA1.</title>
        <authorList>
            <person name="Poehlein A."/>
            <person name="Bengelsdorf F.R."/>
            <person name="Daniel R."/>
        </authorList>
    </citation>
    <scope>NUCLEOTIDE SEQUENCE [LARGE SCALE GENOMIC DNA]</scope>
    <source>
        <strain evidence="4 5">EA1</strain>
    </source>
</reference>
<dbReference type="SUPFAM" id="SSF52096">
    <property type="entry name" value="ClpP/crotonase"/>
    <property type="match status" value="1"/>
</dbReference>
<dbReference type="CDD" id="cd07016">
    <property type="entry name" value="S14_ClpP_1"/>
    <property type="match status" value="1"/>
</dbReference>
<dbReference type="Pfam" id="PF00574">
    <property type="entry name" value="CLP_protease"/>
    <property type="match status" value="1"/>
</dbReference>
<gene>
    <name evidence="4" type="primary">clpP_3</name>
    <name evidence="4" type="ORF">CAFE_30730</name>
</gene>
<dbReference type="PANTHER" id="PTHR10381">
    <property type="entry name" value="ATP-DEPENDENT CLP PROTEASE PROTEOLYTIC SUBUNIT"/>
    <property type="match status" value="1"/>
</dbReference>
<organism evidence="4 5">
    <name type="scientific">Caproicibacter fermentans</name>
    <dbReference type="NCBI Taxonomy" id="2576756"/>
    <lineage>
        <taxon>Bacteria</taxon>
        <taxon>Bacillati</taxon>
        <taxon>Bacillota</taxon>
        <taxon>Clostridia</taxon>
        <taxon>Eubacteriales</taxon>
        <taxon>Acutalibacteraceae</taxon>
        <taxon>Caproicibacter</taxon>
    </lineage>
</organism>
<evidence type="ECO:0000256" key="2">
    <source>
        <dbReference type="ARBA" id="ARBA00022801"/>
    </source>
</evidence>
<dbReference type="RefSeq" id="WP_166525160.1">
    <property type="nucleotide sequence ID" value="NZ_VWXL01000088.1"/>
</dbReference>
<name>A0A6N8I407_9FIRM</name>
<accession>A0A6N8I407</accession>
<dbReference type="EC" id="3.4.21.92" evidence="4"/>
<dbReference type="NCBIfam" id="NF045542">
    <property type="entry name" value="Clp_rel_HeadMat"/>
    <property type="match status" value="1"/>
</dbReference>
<dbReference type="Proteomes" id="UP000469440">
    <property type="component" value="Unassembled WGS sequence"/>
</dbReference>
<keyword evidence="3" id="KW-0720">Serine protease</keyword>
<dbReference type="Gene3D" id="3.90.226.10">
    <property type="entry name" value="2-enoyl-CoA Hydratase, Chain A, domain 1"/>
    <property type="match status" value="1"/>
</dbReference>
<dbReference type="AlphaFoldDB" id="A0A6N8I407"/>
<keyword evidence="2 4" id="KW-0378">Hydrolase</keyword>
<evidence type="ECO:0000313" key="4">
    <source>
        <dbReference type="EMBL" id="MVB12340.1"/>
    </source>
</evidence>
<dbReference type="GO" id="GO:0004176">
    <property type="term" value="F:ATP-dependent peptidase activity"/>
    <property type="evidence" value="ECO:0007669"/>
    <property type="project" value="TreeGrafter"/>
</dbReference>
<dbReference type="EMBL" id="VWXL01000088">
    <property type="protein sequence ID" value="MVB12340.1"/>
    <property type="molecule type" value="Genomic_DNA"/>
</dbReference>
<evidence type="ECO:0000313" key="5">
    <source>
        <dbReference type="Proteomes" id="UP000469440"/>
    </source>
</evidence>
<comment type="caution">
    <text evidence="4">The sequence shown here is derived from an EMBL/GenBank/DDBJ whole genome shotgun (WGS) entry which is preliminary data.</text>
</comment>
<dbReference type="InterPro" id="IPR023562">
    <property type="entry name" value="ClpP/TepA"/>
</dbReference>
<dbReference type="PANTHER" id="PTHR10381:SF70">
    <property type="entry name" value="ATP-DEPENDENT CLP PROTEASE PROTEOLYTIC SUBUNIT"/>
    <property type="match status" value="1"/>
</dbReference>
<evidence type="ECO:0000256" key="3">
    <source>
        <dbReference type="ARBA" id="ARBA00022825"/>
    </source>
</evidence>
<evidence type="ECO:0000256" key="1">
    <source>
        <dbReference type="ARBA" id="ARBA00022670"/>
    </source>
</evidence>
<dbReference type="GO" id="GO:0009368">
    <property type="term" value="C:endopeptidase Clp complex"/>
    <property type="evidence" value="ECO:0007669"/>
    <property type="project" value="TreeGrafter"/>
</dbReference>
<protein>
    <submittedName>
        <fullName evidence="4">ATP-dependent Clp protease proteolytic subunit</fullName>
        <ecNumber evidence="4">3.4.21.92</ecNumber>
    </submittedName>
</protein>
<sequence length="236" mass="25223">MAVEIKGYIVPDDDQQIYSLFGYTTTAPRDIRKAVQDADGKPLDVEISTCFGGDIFSGSEMYSALRGYAGGVQIHVTGLAASAASVIAMAGPSDMSPTAQLMVHRVSTMAQGNFHAMDDASDSLQQADKAMAAAYVAKAGMTEKDALKMMDTETWITAAQAVELGLIDRISEAATPQLSNAIDGLPLPRAVIEKTRAMLAEKKNPPENPEPPEDRSKAIALANAKLNLIARNYEMR</sequence>
<dbReference type="GO" id="GO:0006515">
    <property type="term" value="P:protein quality control for misfolded or incompletely synthesized proteins"/>
    <property type="evidence" value="ECO:0007669"/>
    <property type="project" value="TreeGrafter"/>
</dbReference>
<dbReference type="InterPro" id="IPR029045">
    <property type="entry name" value="ClpP/crotonase-like_dom_sf"/>
</dbReference>
<proteinExistence type="predicted"/>